<keyword evidence="3" id="KW-1185">Reference proteome</keyword>
<comment type="caution">
    <text evidence="2">The sequence shown here is derived from an EMBL/GenBank/DDBJ whole genome shotgun (WGS) entry which is preliminary data.</text>
</comment>
<sequence length="110" mass="12134">MVGLSYVHRPSPQARLVISFCPDDTLRALQSNHRHTNAEPVALLDDRANDGLVGLARSCLGPLTLHQLYMELLKKRFSVTETQPQSNHCTATESGGGNPRNALNADRRLM</sequence>
<organism evidence="2 3">
    <name type="scientific">Dactylonectria macrodidyma</name>
    <dbReference type="NCBI Taxonomy" id="307937"/>
    <lineage>
        <taxon>Eukaryota</taxon>
        <taxon>Fungi</taxon>
        <taxon>Dikarya</taxon>
        <taxon>Ascomycota</taxon>
        <taxon>Pezizomycotina</taxon>
        <taxon>Sordariomycetes</taxon>
        <taxon>Hypocreomycetidae</taxon>
        <taxon>Hypocreales</taxon>
        <taxon>Nectriaceae</taxon>
        <taxon>Dactylonectria</taxon>
    </lineage>
</organism>
<accession>A0A9P9D013</accession>
<evidence type="ECO:0000313" key="2">
    <source>
        <dbReference type="EMBL" id="KAH7110196.1"/>
    </source>
</evidence>
<evidence type="ECO:0000313" key="3">
    <source>
        <dbReference type="Proteomes" id="UP000738349"/>
    </source>
</evidence>
<evidence type="ECO:0000256" key="1">
    <source>
        <dbReference type="SAM" id="MobiDB-lite"/>
    </source>
</evidence>
<feature type="compositionally biased region" description="Polar residues" evidence="1">
    <location>
        <begin position="80"/>
        <end position="93"/>
    </location>
</feature>
<feature type="region of interest" description="Disordered" evidence="1">
    <location>
        <begin position="80"/>
        <end position="110"/>
    </location>
</feature>
<name>A0A9P9D013_9HYPO</name>
<dbReference type="EMBL" id="JAGMUV010000047">
    <property type="protein sequence ID" value="KAH7110196.1"/>
    <property type="molecule type" value="Genomic_DNA"/>
</dbReference>
<dbReference type="OrthoDB" id="10071171at2759"/>
<reference evidence="2" key="1">
    <citation type="journal article" date="2021" name="Nat. Commun.">
        <title>Genetic determinants of endophytism in the Arabidopsis root mycobiome.</title>
        <authorList>
            <person name="Mesny F."/>
            <person name="Miyauchi S."/>
            <person name="Thiergart T."/>
            <person name="Pickel B."/>
            <person name="Atanasova L."/>
            <person name="Karlsson M."/>
            <person name="Huettel B."/>
            <person name="Barry K.W."/>
            <person name="Haridas S."/>
            <person name="Chen C."/>
            <person name="Bauer D."/>
            <person name="Andreopoulos W."/>
            <person name="Pangilinan J."/>
            <person name="LaButti K."/>
            <person name="Riley R."/>
            <person name="Lipzen A."/>
            <person name="Clum A."/>
            <person name="Drula E."/>
            <person name="Henrissat B."/>
            <person name="Kohler A."/>
            <person name="Grigoriev I.V."/>
            <person name="Martin F.M."/>
            <person name="Hacquard S."/>
        </authorList>
    </citation>
    <scope>NUCLEOTIDE SEQUENCE</scope>
    <source>
        <strain evidence="2">MPI-CAGE-AT-0147</strain>
    </source>
</reference>
<proteinExistence type="predicted"/>
<protein>
    <submittedName>
        <fullName evidence="2">Uncharacterized protein</fullName>
    </submittedName>
</protein>
<dbReference type="AlphaFoldDB" id="A0A9P9D013"/>
<gene>
    <name evidence="2" type="ORF">EDB81DRAFT_374367</name>
</gene>
<dbReference type="Proteomes" id="UP000738349">
    <property type="component" value="Unassembled WGS sequence"/>
</dbReference>